<dbReference type="InterPro" id="IPR043472">
    <property type="entry name" value="Macro_dom-like"/>
</dbReference>
<dbReference type="GO" id="GO:0003950">
    <property type="term" value="F:NAD+ poly-ADP-ribosyltransferase activity"/>
    <property type="evidence" value="ECO:0007669"/>
    <property type="project" value="TreeGrafter"/>
</dbReference>
<comment type="subcellular location">
    <subcellularLocation>
        <location evidence="1">Nucleus</location>
    </subcellularLocation>
</comment>
<dbReference type="Pfam" id="PF23253">
    <property type="entry name" value="KH_PARP14_6"/>
    <property type="match status" value="1"/>
</dbReference>
<evidence type="ECO:0000256" key="2">
    <source>
        <dbReference type="ARBA" id="ARBA00022676"/>
    </source>
</evidence>
<dbReference type="CDD" id="cd04030">
    <property type="entry name" value="C2C_KIAA1228"/>
    <property type="match status" value="1"/>
</dbReference>
<dbReference type="GO" id="GO:0061817">
    <property type="term" value="P:endoplasmic reticulum-plasma membrane tethering"/>
    <property type="evidence" value="ECO:0007669"/>
    <property type="project" value="InterPro"/>
</dbReference>
<dbReference type="EMBL" id="BRZM01000395">
    <property type="protein sequence ID" value="GLD70622.1"/>
    <property type="molecule type" value="Genomic_DNA"/>
</dbReference>
<dbReference type="InterPro" id="IPR052056">
    <property type="entry name" value="Mono-ARTD/PARP"/>
</dbReference>
<dbReference type="Pfam" id="PF23084">
    <property type="entry name" value="KH_PARP14_1"/>
    <property type="match status" value="1"/>
</dbReference>
<feature type="domain" description="C2" evidence="7">
    <location>
        <begin position="1799"/>
        <end position="1921"/>
    </location>
</feature>
<dbReference type="GO" id="GO:0010629">
    <property type="term" value="P:negative regulation of gene expression"/>
    <property type="evidence" value="ECO:0007669"/>
    <property type="project" value="TreeGrafter"/>
</dbReference>
<dbReference type="Pfam" id="PF23252">
    <property type="entry name" value="KH_PARP14_5"/>
    <property type="match status" value="1"/>
</dbReference>
<dbReference type="InterPro" id="IPR057048">
    <property type="entry name" value="PARP14_KH_6"/>
</dbReference>
<keyword evidence="3" id="KW-0808">Transferase</keyword>
<evidence type="ECO:0000256" key="6">
    <source>
        <dbReference type="SAM" id="MobiDB-lite"/>
    </source>
</evidence>
<dbReference type="GO" id="GO:0005634">
    <property type="term" value="C:nucleus"/>
    <property type="evidence" value="ECO:0007669"/>
    <property type="project" value="UniProtKB-SubCell"/>
</dbReference>
<dbReference type="PANTHER" id="PTHR14453:SF89">
    <property type="entry name" value="PROTEIN MONO-ADP-RIBOSYLTRANSFERASE PARP14"/>
    <property type="match status" value="1"/>
</dbReference>
<dbReference type="Pfam" id="PF23245">
    <property type="entry name" value="RRM_PARP14_2"/>
    <property type="match status" value="1"/>
</dbReference>
<keyword evidence="10" id="KW-1185">Reference proteome</keyword>
<dbReference type="PROSITE" id="PS51154">
    <property type="entry name" value="MACRO"/>
    <property type="match status" value="2"/>
</dbReference>
<dbReference type="FunFam" id="2.60.40.150:FF:000093">
    <property type="entry name" value="Extended synaptotagmin 3"/>
    <property type="match status" value="1"/>
</dbReference>
<feature type="compositionally biased region" description="Basic and acidic residues" evidence="6">
    <location>
        <begin position="88"/>
        <end position="119"/>
    </location>
</feature>
<dbReference type="SUPFAM" id="SSF49562">
    <property type="entry name" value="C2 domain (Calcium/lipid-binding domain, CaLB)"/>
    <property type="match status" value="2"/>
</dbReference>
<dbReference type="GO" id="GO:1990404">
    <property type="term" value="F:NAD+-protein mono-ADP-ribosyltransferase activity"/>
    <property type="evidence" value="ECO:0007669"/>
    <property type="project" value="TreeGrafter"/>
</dbReference>
<dbReference type="Gene3D" id="3.30.70.330">
    <property type="match status" value="2"/>
</dbReference>
<dbReference type="InterPro" id="IPR037749">
    <property type="entry name" value="Ext_Synaptotagmin_C2B"/>
</dbReference>
<dbReference type="Pfam" id="PF23248">
    <property type="entry name" value="KH_PARP14_2"/>
    <property type="match status" value="1"/>
</dbReference>
<dbReference type="Pfam" id="PF00168">
    <property type="entry name" value="C2"/>
    <property type="match status" value="2"/>
</dbReference>
<dbReference type="Pfam" id="PF01661">
    <property type="entry name" value="Macro"/>
    <property type="match status" value="2"/>
</dbReference>
<dbReference type="InterPro" id="IPR057051">
    <property type="entry name" value="PARP14_RPM_1"/>
</dbReference>
<feature type="domain" description="Macro" evidence="8">
    <location>
        <begin position="1002"/>
        <end position="1329"/>
    </location>
</feature>
<organism evidence="9 10">
    <name type="scientific">Lates japonicus</name>
    <name type="common">Japanese lates</name>
    <dbReference type="NCBI Taxonomy" id="270547"/>
    <lineage>
        <taxon>Eukaryota</taxon>
        <taxon>Metazoa</taxon>
        <taxon>Chordata</taxon>
        <taxon>Craniata</taxon>
        <taxon>Vertebrata</taxon>
        <taxon>Euteleostomi</taxon>
        <taxon>Actinopterygii</taxon>
        <taxon>Neopterygii</taxon>
        <taxon>Teleostei</taxon>
        <taxon>Neoteleostei</taxon>
        <taxon>Acanthomorphata</taxon>
        <taxon>Carangaria</taxon>
        <taxon>Carangaria incertae sedis</taxon>
        <taxon>Centropomidae</taxon>
        <taxon>Lates</taxon>
    </lineage>
</organism>
<dbReference type="SUPFAM" id="SSF52949">
    <property type="entry name" value="Macro domain-like"/>
    <property type="match status" value="3"/>
</dbReference>
<dbReference type="InterPro" id="IPR035892">
    <property type="entry name" value="C2_domain_sf"/>
</dbReference>
<keyword evidence="2" id="KW-0328">Glycosyltransferase</keyword>
<dbReference type="InterPro" id="IPR002589">
    <property type="entry name" value="Macro_dom"/>
</dbReference>
<dbReference type="PANTHER" id="PTHR14453">
    <property type="entry name" value="PARP/ZINC FINGER CCCH TYPE DOMAIN CONTAINING PROTEIN"/>
    <property type="match status" value="1"/>
</dbReference>
<dbReference type="InterPro" id="IPR057050">
    <property type="entry name" value="RRM_PARP14_2"/>
</dbReference>
<dbReference type="Gene3D" id="2.60.40.150">
    <property type="entry name" value="C2 domain"/>
    <property type="match status" value="2"/>
</dbReference>
<keyword evidence="4" id="KW-0520">NAD</keyword>
<evidence type="ECO:0000259" key="8">
    <source>
        <dbReference type="PROSITE" id="PS51154"/>
    </source>
</evidence>
<evidence type="ECO:0000256" key="1">
    <source>
        <dbReference type="ARBA" id="ARBA00004123"/>
    </source>
</evidence>
<dbReference type="GO" id="GO:0006869">
    <property type="term" value="P:lipid transport"/>
    <property type="evidence" value="ECO:0007669"/>
    <property type="project" value="InterPro"/>
</dbReference>
<dbReference type="Proteomes" id="UP001279410">
    <property type="component" value="Unassembled WGS sequence"/>
</dbReference>
<dbReference type="InterPro" id="IPR012677">
    <property type="entry name" value="Nucleotide-bd_a/b_plait_sf"/>
</dbReference>
<proteinExistence type="predicted"/>
<dbReference type="FunFam" id="2.60.40.150:FF:000106">
    <property type="entry name" value="extended synaptotagmin-1 isoform X1"/>
    <property type="match status" value="1"/>
</dbReference>
<dbReference type="SMART" id="SM00506">
    <property type="entry name" value="A1pp"/>
    <property type="match status" value="3"/>
</dbReference>
<dbReference type="GO" id="GO:0070212">
    <property type="term" value="P:protein poly-ADP-ribosylation"/>
    <property type="evidence" value="ECO:0007669"/>
    <property type="project" value="TreeGrafter"/>
</dbReference>
<gene>
    <name evidence="9" type="ORF">AKAME5_002194000</name>
</gene>
<feature type="domain" description="Macro" evidence="8">
    <location>
        <begin position="782"/>
        <end position="969"/>
    </location>
</feature>
<protein>
    <submittedName>
        <fullName evidence="9">Poly [ADP-ribose]</fullName>
    </submittedName>
</protein>
<evidence type="ECO:0000256" key="3">
    <source>
        <dbReference type="ARBA" id="ARBA00022679"/>
    </source>
</evidence>
<dbReference type="Gene3D" id="3.40.220.10">
    <property type="entry name" value="Leucine Aminopeptidase, subunit E, domain 1"/>
    <property type="match status" value="3"/>
</dbReference>
<evidence type="ECO:0000313" key="9">
    <source>
        <dbReference type="EMBL" id="GLD70622.1"/>
    </source>
</evidence>
<dbReference type="InterPro" id="IPR057043">
    <property type="entry name" value="PARP14_KH_2"/>
</dbReference>
<dbReference type="Pfam" id="PF23249">
    <property type="entry name" value="KH_PARP14_3"/>
    <property type="match status" value="1"/>
</dbReference>
<evidence type="ECO:0000256" key="4">
    <source>
        <dbReference type="ARBA" id="ARBA00023027"/>
    </source>
</evidence>
<dbReference type="GO" id="GO:0005737">
    <property type="term" value="C:cytoplasm"/>
    <property type="evidence" value="ECO:0007669"/>
    <property type="project" value="TreeGrafter"/>
</dbReference>
<dbReference type="SMART" id="SM00239">
    <property type="entry name" value="C2"/>
    <property type="match status" value="2"/>
</dbReference>
<dbReference type="PROSITE" id="PS50004">
    <property type="entry name" value="C2"/>
    <property type="match status" value="2"/>
</dbReference>
<dbReference type="CDD" id="cd04050">
    <property type="entry name" value="C2B_Synaptotagmin-like"/>
    <property type="match status" value="1"/>
</dbReference>
<dbReference type="Pfam" id="PF23222">
    <property type="entry name" value="RRM_PARP14_1"/>
    <property type="match status" value="1"/>
</dbReference>
<evidence type="ECO:0000313" key="10">
    <source>
        <dbReference type="Proteomes" id="UP001279410"/>
    </source>
</evidence>
<dbReference type="InterPro" id="IPR057046">
    <property type="entry name" value="PARP14_KH_4"/>
</dbReference>
<evidence type="ECO:0000256" key="5">
    <source>
        <dbReference type="ARBA" id="ARBA00023242"/>
    </source>
</evidence>
<feature type="region of interest" description="Disordered" evidence="6">
    <location>
        <begin position="88"/>
        <end position="144"/>
    </location>
</feature>
<sequence length="1932" mass="212118">MADAYSYPLLVELEENNIPRLKIKLVKYFQSKKSNGGDCEVDYKNGSRTAVLRFRKEEDQQNVLGKETHQISLDKGVLKMTVRLLPDEKTAPEAPSDKLNKKSDVAVHNKQSSAEELKPAPEVQTEAKGGDDDAADEEPCSTSAVIGNIPETLSQEFLEMLVENVLKNLDSPSAPPGFTLEIIPGISSAVVTFQSGKENTDFVTRCPQNRMFTNKGLSVRPLEVTEQVAIEDIGGLNEDLLQLYFENEVGNVENVTLNEVEECAIITFKDHKAVQKIMKKKHCIKKKEIRVYPLYKSLGTALYGEDKPSVKLPAAISEPMDNVVWRYLKDNQSAAETIHSDLAKHFCKVNLSQPTVSLSPVSSLLQLKDAKAIIKAWKDTVSSAFAQAVSKFKSLKFPLESEVWEETEENIRQMLKNEDVVIVTDKASGVLSVVGLVGDVNRLEQTLPEVVNKIVKRIQREKACITQVIQVSPSMFYILCQDGLQDKLLQVYPELKMSFRKDSPDLTVTGLSEEILAARKVIFDAMFALKQRKLELDNFVLDLLKDEDPEELTNALLTSKGINAAFEINAQRVQLFAASDRDLNDAEDHLRNLLMSQHVDVEDSNVLKKPEWQQLVSQLEDANSKSCRRLKIHATGQQVVVSGHKDSVIKVSHELDDFLSQNAQIEETVVVKPNTIVEYIKKINTSCMQVVEDKVEVSYRKEAICLCGSRVDVTDCKNLVEDLVSTVFFESLNISKPGVKKFFKDKETMYVSSLWSETHCLVQLVDETSGGHVDLGQRQGPKPVYQLQTSDGVEIAVCKADMCSYPVNAVVNASNQDLEHNGGLAGALLSAAGPQLQVECDQIINSRGQLKPGDCVITNAGGKLCCKYVIHAVGPKFDPAKTSKVLAQLKKAVKGSLELAEQRSCISVALPAISRSQGFNLSLCAVTIVKAVKEYCDEKYDDSTLKKIHLVNNDDTVVKAMDAAVRQEFGNHGVSHSQQTPHTKATKSPFLKHVASAGSDPNCLGQVKTKEGLEIILTKGNIENAKTEVTVNTVFEDLALNRGAVSSAILGVAGPKLQQLVTAQKASANLGEVIVTDGCKLKSKQVFHAVAPHWDKGQGTSEKTLSSIFKDCLEKVEAAGLASISFPAIGTGNLGDAQTIQVFSDEFKKMYPNASGAPVSTSSPQSTGPFSKVVSGSGMYETKMGAVAIQVVTGDITKETVDVIVNSSNETFSLKSGVSKAILDAAGQAVEAECQTLGAQPKSDMIMTQPGCERCSPNVCDKLTYTSVSFPAIGTGQGNVKAQQVADAMLDAVIDVLSQNISGSLKTIRIVIFQTPMLKDFYNSMQQREQGDVTDPKEKSGFWGNIGTKIKSFFGSGVTPTPGRIKSQEKFMYLCRVLAGIILKKGQQTQLYRQPGSSTTQVNSFIVLRFHPWARCAYLCLGVSNPEVSRQLRLILPLHPQNGSQRESALMASAGQIHPSGPAEGAGLGESLSIHGSTEKLSSSAVNRILMGSLCTSEPCSVFCGVSDGVHFPDDVEKVIWVNKNDPNLLSESADGLACAMLAVYLDNASNLPKDHSEITEHQKHHKHAKEARLTRKTPNPNSFVEFSIDNEVQKSKVAYSSKDPVWEEGFTFFVHSVKTQQLTVQVKEYEKKTQLGILRLPLSRLLNTSNMTVDQRFLLERSGANSQIKLKATLRILAVEKPPPKITLNPPLQAKPQTSQGSNGSVTTPALSSTNISHTQASSPTRAADSQNGSNEDHLAHRRGSFLASEASRSSPATANMRRYDSHSLLSENSIASSRFDLSEGAPYPAAIRNHQGSFGEIHLTVRYTNLRNKLIVLVNACRNLFRCSDNGTDSYVRLYLLPDQTWRHRKRTHVKKRTINPVFNDNFEFDVSLQEAQTRKLDVAVKNNKMFHTRERKDIGMVLVNLSQLDLIKGTTDWYELTLPGLKKCS</sequence>
<comment type="caution">
    <text evidence="9">The sequence shown here is derived from an EMBL/GenBank/DDBJ whole genome shotgun (WGS) entry which is preliminary data.</text>
</comment>
<reference evidence="9" key="1">
    <citation type="submission" date="2022-08" db="EMBL/GenBank/DDBJ databases">
        <title>Genome sequencing of akame (Lates japonicus).</title>
        <authorList>
            <person name="Hashiguchi Y."/>
            <person name="Takahashi H."/>
        </authorList>
    </citation>
    <scope>NUCLEOTIDE SEQUENCE</scope>
    <source>
        <strain evidence="9">Kochi</strain>
    </source>
</reference>
<dbReference type="InterPro" id="IPR037752">
    <property type="entry name" value="C2C_KIAA1228"/>
</dbReference>
<feature type="domain" description="C2" evidence="7">
    <location>
        <begin position="1523"/>
        <end position="1662"/>
    </location>
</feature>
<feature type="region of interest" description="Disordered" evidence="6">
    <location>
        <begin position="1684"/>
        <end position="1740"/>
    </location>
</feature>
<evidence type="ECO:0000259" key="7">
    <source>
        <dbReference type="PROSITE" id="PS50004"/>
    </source>
</evidence>
<dbReference type="CDD" id="cd02907">
    <property type="entry name" value="Macro_Af1521_BAL-like"/>
    <property type="match status" value="1"/>
</dbReference>
<dbReference type="Pfam" id="PF23251">
    <property type="entry name" value="KH_PARP14_4"/>
    <property type="match status" value="1"/>
</dbReference>
<dbReference type="InterPro" id="IPR057044">
    <property type="entry name" value="PARP14_KH_1"/>
</dbReference>
<dbReference type="InterPro" id="IPR057047">
    <property type="entry name" value="PARP14_KH_5"/>
</dbReference>
<dbReference type="GO" id="GO:0003714">
    <property type="term" value="F:transcription corepressor activity"/>
    <property type="evidence" value="ECO:0007669"/>
    <property type="project" value="TreeGrafter"/>
</dbReference>
<keyword evidence="5" id="KW-0539">Nucleus</keyword>
<dbReference type="Pfam" id="PF23085">
    <property type="entry name" value="RRM_PARP14_3"/>
    <property type="match status" value="1"/>
</dbReference>
<dbReference type="InterPro" id="IPR000008">
    <property type="entry name" value="C2_dom"/>
</dbReference>
<accession>A0AAD3RJ95</accession>
<feature type="compositionally biased region" description="Polar residues" evidence="6">
    <location>
        <begin position="1696"/>
        <end position="1735"/>
    </location>
</feature>
<dbReference type="InterPro" id="IPR057045">
    <property type="entry name" value="PARP14_KH_3"/>
</dbReference>
<name>A0AAD3RJ95_LATJO</name>